<proteinExistence type="predicted"/>
<dbReference type="RefSeq" id="WP_011316661.1">
    <property type="nucleotide sequence ID" value="NZ_JACKZP010000303.1"/>
</dbReference>
<evidence type="ECO:0008006" key="3">
    <source>
        <dbReference type="Google" id="ProtNLM"/>
    </source>
</evidence>
<dbReference type="GeneID" id="58727502"/>
<organism evidence="1 2">
    <name type="scientific">Trichormus variabilis N2B</name>
    <dbReference type="NCBI Taxonomy" id="2681315"/>
    <lineage>
        <taxon>Bacteria</taxon>
        <taxon>Bacillati</taxon>
        <taxon>Cyanobacteriota</taxon>
        <taxon>Cyanophyceae</taxon>
        <taxon>Nostocales</taxon>
        <taxon>Nostocaceae</taxon>
        <taxon>Trichormus</taxon>
    </lineage>
</organism>
<dbReference type="Proteomes" id="UP000570851">
    <property type="component" value="Unassembled WGS sequence"/>
</dbReference>
<evidence type="ECO:0000313" key="2">
    <source>
        <dbReference type="Proteomes" id="UP000570851"/>
    </source>
</evidence>
<comment type="caution">
    <text evidence="1">The sequence shown here is derived from an EMBL/GenBank/DDBJ whole genome shotgun (WGS) entry which is preliminary data.</text>
</comment>
<sequence>MKLNNCVPSVSSSVSPLSQSFDSTIKKYSISAKKLSSETRVSENHISEFRRGKCDVSTTVLSKLLDGMETLAPGAKQYFCYLMSGHQQSSSLKQSLVEIIQVADEDELLDAMGAIANRFRHLRAFGVAESEYESSTHLKLLKAKHL</sequence>
<dbReference type="EMBL" id="JACKZP010000303">
    <property type="protein sequence ID" value="MBC1305808.1"/>
    <property type="molecule type" value="Genomic_DNA"/>
</dbReference>
<keyword evidence="1" id="KW-0614">Plasmid</keyword>
<evidence type="ECO:0000313" key="1">
    <source>
        <dbReference type="EMBL" id="MBC1305808.1"/>
    </source>
</evidence>
<gene>
    <name evidence="1" type="ORF">GNE12_28395</name>
</gene>
<protein>
    <recommendedName>
        <fullName evidence="3">XRE family transcriptional regulator</fullName>
    </recommendedName>
</protein>
<accession>A0ABR6SHR9</accession>
<keyword evidence="2" id="KW-1185">Reference proteome</keyword>
<reference evidence="1 2" key="1">
    <citation type="submission" date="2019-11" db="EMBL/GenBank/DDBJ databases">
        <title>Comparison of genomes from free-living endosymbiotic cyanobacteria isolated from Azolla.</title>
        <authorList>
            <person name="Thiel T."/>
            <person name="Pratte B."/>
        </authorList>
    </citation>
    <scope>NUCLEOTIDE SEQUENCE [LARGE SCALE GENOMIC DNA]</scope>
    <source>
        <strain evidence="1 2">N2B</strain>
        <plasmid evidence="1">pN2B-B</plasmid>
    </source>
</reference>
<name>A0ABR6SHR9_ANAVA</name>
<geneLocation type="plasmid" evidence="1">
    <name>pN2B-B</name>
</geneLocation>